<feature type="domain" description="SUF system FeS cluster assembly SufBD N-terminal" evidence="3">
    <location>
        <begin position="25"/>
        <end position="170"/>
    </location>
</feature>
<organism evidence="4 5">
    <name type="scientific">Paenibacillus vulneris</name>
    <dbReference type="NCBI Taxonomy" id="1133364"/>
    <lineage>
        <taxon>Bacteria</taxon>
        <taxon>Bacillati</taxon>
        <taxon>Bacillota</taxon>
        <taxon>Bacilli</taxon>
        <taxon>Bacillales</taxon>
        <taxon>Paenibacillaceae</taxon>
        <taxon>Paenibacillus</taxon>
    </lineage>
</organism>
<dbReference type="InterPro" id="IPR045595">
    <property type="entry name" value="SufBD_N"/>
</dbReference>
<dbReference type="Pfam" id="PF01458">
    <property type="entry name" value="SUFBD_core"/>
    <property type="match status" value="1"/>
</dbReference>
<dbReference type="RefSeq" id="WP_192701166.1">
    <property type="nucleotide sequence ID" value="NZ_BAABJG010000006.1"/>
</dbReference>
<evidence type="ECO:0000313" key="4">
    <source>
        <dbReference type="EMBL" id="MFD1220114.1"/>
    </source>
</evidence>
<keyword evidence="5" id="KW-1185">Reference proteome</keyword>
<gene>
    <name evidence="4" type="primary">sufD</name>
    <name evidence="4" type="ORF">ACFQ4B_08290</name>
</gene>
<sequence>MSTQTILPIDRQAIVELSQSRQEPEWMTNLRAEALELAGSLELPKLEKTRIDRWNLRSYGSYKAEAALTTLEQLPESAKALLQNENPENLLVQKNASIVYHKASEELAKQGVIFTSLEEALKLHSDLVKSHFGKAVAKDENQVTALHTAIWSGGVFLYVPKNVQVEVPVQALFLTDDADATFSPHVLIVAEENASVTYVDNFVSEGNLNNLVQNGVVEVIVKPGATVNFASVHNLNDSITDLTYRRAVVENDATINWVIGEMNYGNAMSDTTSILKGNGSNSDAKIICVGTNDQKLNVTTRAVHFGKNSSSDMITRAVMRDESTAIINGITKIEKAATGANGQQTEKVLMLSPKARGDANPILLIDEDDVKAGHAASVGQVNPEQIHYLMSRGITREEAQRLVIYGFLAPVVSEIPMEKVQSQLQSLVERKLGQ</sequence>
<dbReference type="InterPro" id="IPR037284">
    <property type="entry name" value="SUF_FeS_clus_asmbl_SufBD_sf"/>
</dbReference>
<evidence type="ECO:0000259" key="3">
    <source>
        <dbReference type="Pfam" id="PF19295"/>
    </source>
</evidence>
<dbReference type="InterPro" id="IPR011542">
    <property type="entry name" value="SUF_FeS_clus_asmbl_SufD"/>
</dbReference>
<feature type="domain" description="SUF system FeS cluster assembly SufBD core" evidence="2">
    <location>
        <begin position="174"/>
        <end position="407"/>
    </location>
</feature>
<dbReference type="InterPro" id="IPR055346">
    <property type="entry name" value="Fe-S_cluster_assembly_SufBD"/>
</dbReference>
<dbReference type="Proteomes" id="UP001597180">
    <property type="component" value="Unassembled WGS sequence"/>
</dbReference>
<dbReference type="PANTHER" id="PTHR30508">
    <property type="entry name" value="FES CLUSTER ASSEMBLY PROTEIN SUF"/>
    <property type="match status" value="1"/>
</dbReference>
<evidence type="ECO:0000259" key="2">
    <source>
        <dbReference type="Pfam" id="PF01458"/>
    </source>
</evidence>
<dbReference type="EMBL" id="JBHTLU010000013">
    <property type="protein sequence ID" value="MFD1220114.1"/>
    <property type="molecule type" value="Genomic_DNA"/>
</dbReference>
<dbReference type="NCBIfam" id="TIGR01981">
    <property type="entry name" value="sufD"/>
    <property type="match status" value="1"/>
</dbReference>
<accession>A0ABW3UKR8</accession>
<reference evidence="5" key="1">
    <citation type="journal article" date="2019" name="Int. J. Syst. Evol. Microbiol.">
        <title>The Global Catalogue of Microorganisms (GCM) 10K type strain sequencing project: providing services to taxonomists for standard genome sequencing and annotation.</title>
        <authorList>
            <consortium name="The Broad Institute Genomics Platform"/>
            <consortium name="The Broad Institute Genome Sequencing Center for Infectious Disease"/>
            <person name="Wu L."/>
            <person name="Ma J."/>
        </authorList>
    </citation>
    <scope>NUCLEOTIDE SEQUENCE [LARGE SCALE GENOMIC DNA]</scope>
    <source>
        <strain evidence="5">CCUG 53270</strain>
    </source>
</reference>
<proteinExistence type="inferred from homology"/>
<comment type="caution">
    <text evidence="4">The sequence shown here is derived from an EMBL/GenBank/DDBJ whole genome shotgun (WGS) entry which is preliminary data.</text>
</comment>
<dbReference type="Pfam" id="PF19295">
    <property type="entry name" value="SufBD_N"/>
    <property type="match status" value="1"/>
</dbReference>
<evidence type="ECO:0000313" key="5">
    <source>
        <dbReference type="Proteomes" id="UP001597180"/>
    </source>
</evidence>
<comment type="similarity">
    <text evidence="1">Belongs to the iron-sulfur cluster assembly SufBD family.</text>
</comment>
<dbReference type="PANTHER" id="PTHR30508:SF1">
    <property type="entry name" value="UPF0051 PROTEIN ABCI8, CHLOROPLASTIC-RELATED"/>
    <property type="match status" value="1"/>
</dbReference>
<name>A0ABW3UKR8_9BACL</name>
<evidence type="ECO:0000256" key="1">
    <source>
        <dbReference type="ARBA" id="ARBA00043967"/>
    </source>
</evidence>
<dbReference type="InterPro" id="IPR000825">
    <property type="entry name" value="SUF_FeS_clus_asmbl_SufBD_core"/>
</dbReference>
<protein>
    <submittedName>
        <fullName evidence="4">Fe-S cluster assembly protein SufD</fullName>
    </submittedName>
</protein>
<dbReference type="SUPFAM" id="SSF101960">
    <property type="entry name" value="Stabilizer of iron transporter SufD"/>
    <property type="match status" value="1"/>
</dbReference>